<keyword evidence="1" id="KW-0378">Hydrolase</keyword>
<dbReference type="GO" id="GO:0005829">
    <property type="term" value="C:cytosol"/>
    <property type="evidence" value="ECO:0007669"/>
    <property type="project" value="TreeGrafter"/>
</dbReference>
<dbReference type="PANTHER" id="PTHR12304:SF4">
    <property type="entry name" value="URIDINE NUCLEOSIDASE"/>
    <property type="match status" value="1"/>
</dbReference>
<feature type="domain" description="Inosine/uridine-preferring nucleoside hydrolase" evidence="3">
    <location>
        <begin position="9"/>
        <end position="313"/>
    </location>
</feature>
<dbReference type="GO" id="GO:0006152">
    <property type="term" value="P:purine nucleoside catabolic process"/>
    <property type="evidence" value="ECO:0007669"/>
    <property type="project" value="TreeGrafter"/>
</dbReference>
<dbReference type="SUPFAM" id="SSF53590">
    <property type="entry name" value="Nucleoside hydrolase"/>
    <property type="match status" value="1"/>
</dbReference>
<dbReference type="InterPro" id="IPR036452">
    <property type="entry name" value="Ribo_hydro-like"/>
</dbReference>
<keyword evidence="2" id="KW-0326">Glycosidase</keyword>
<reference evidence="4" key="1">
    <citation type="journal article" date="2014" name="Int. J. Syst. Evol. Microbiol.">
        <title>Complete genome sequence of Corynebacterium casei LMG S-19264T (=DSM 44701T), isolated from a smear-ripened cheese.</title>
        <authorList>
            <consortium name="US DOE Joint Genome Institute (JGI-PGF)"/>
            <person name="Walter F."/>
            <person name="Albersmeier A."/>
            <person name="Kalinowski J."/>
            <person name="Ruckert C."/>
        </authorList>
    </citation>
    <scope>NUCLEOTIDE SEQUENCE</scope>
    <source>
        <strain evidence="4">CGMCC 1.12813</strain>
    </source>
</reference>
<dbReference type="EMBL" id="BMGB01000001">
    <property type="protein sequence ID" value="GGA96355.1"/>
    <property type="molecule type" value="Genomic_DNA"/>
</dbReference>
<dbReference type="AlphaFoldDB" id="A0A916SEP3"/>
<dbReference type="RefSeq" id="WP_188509441.1">
    <property type="nucleotide sequence ID" value="NZ_BMGB01000001.1"/>
</dbReference>
<dbReference type="Gene3D" id="3.90.245.10">
    <property type="entry name" value="Ribonucleoside hydrolase-like"/>
    <property type="match status" value="1"/>
</dbReference>
<keyword evidence="5" id="KW-1185">Reference proteome</keyword>
<dbReference type="InterPro" id="IPR023186">
    <property type="entry name" value="IUNH"/>
</dbReference>
<comment type="caution">
    <text evidence="4">The sequence shown here is derived from an EMBL/GenBank/DDBJ whole genome shotgun (WGS) entry which is preliminary data.</text>
</comment>
<name>A0A916SEP3_9MICO</name>
<evidence type="ECO:0000256" key="2">
    <source>
        <dbReference type="ARBA" id="ARBA00023295"/>
    </source>
</evidence>
<evidence type="ECO:0000313" key="5">
    <source>
        <dbReference type="Proteomes" id="UP000606922"/>
    </source>
</evidence>
<dbReference type="PANTHER" id="PTHR12304">
    <property type="entry name" value="INOSINE-URIDINE PREFERRING NUCLEOSIDE HYDROLASE"/>
    <property type="match status" value="1"/>
</dbReference>
<gene>
    <name evidence="4" type="primary">uRH</name>
    <name evidence="4" type="ORF">GCM10010979_08510</name>
</gene>
<protein>
    <submittedName>
        <fullName evidence="4">Inosine-uridine nucleoside N-ribohydrolase</fullName>
    </submittedName>
</protein>
<accession>A0A916SEP3</accession>
<reference evidence="4" key="2">
    <citation type="submission" date="2020-09" db="EMBL/GenBank/DDBJ databases">
        <authorList>
            <person name="Sun Q."/>
            <person name="Zhou Y."/>
        </authorList>
    </citation>
    <scope>NUCLEOTIDE SEQUENCE</scope>
    <source>
        <strain evidence="4">CGMCC 1.12813</strain>
    </source>
</reference>
<evidence type="ECO:0000256" key="1">
    <source>
        <dbReference type="ARBA" id="ARBA00022801"/>
    </source>
</evidence>
<evidence type="ECO:0000313" key="4">
    <source>
        <dbReference type="EMBL" id="GGA96355.1"/>
    </source>
</evidence>
<evidence type="ECO:0000259" key="3">
    <source>
        <dbReference type="Pfam" id="PF01156"/>
    </source>
</evidence>
<proteinExistence type="predicted"/>
<dbReference type="Pfam" id="PF01156">
    <property type="entry name" value="IU_nuc_hydro"/>
    <property type="match status" value="1"/>
</dbReference>
<sequence>MTTARVPYYLDCDTGIDDALAVAYLLAAAADESNGIEIVGIGSVSGNVSASVGAHNTLDLIALSGRDDIPVAVGAHDPQVGSFRGGAPHVHGANGIGDVAIAKSVSSVVDGESAEQMLVRLAHEHEGELRVIAIGPLTNIAAALRLDPALPGLVKELTLMGGAANVPGNITPVAEANIANDADAAAEVFAADWFITMVPLDVTMPNVFLEHHREALIESGRPVAVALGHMLDYYFEFYVGVYGHRASALHDPLAVAVALGEVGLKTAPVVRVLVDHTDGPGRGQTICDLRGMYNGFPEQSGAHARVVLELDDDFAPTLLAKLLTA</sequence>
<dbReference type="InterPro" id="IPR001910">
    <property type="entry name" value="Inosine/uridine_hydrolase_dom"/>
</dbReference>
<dbReference type="Proteomes" id="UP000606922">
    <property type="component" value="Unassembled WGS sequence"/>
</dbReference>
<organism evidence="4 5">
    <name type="scientific">Conyzicola nivalis</name>
    <dbReference type="NCBI Taxonomy" id="1477021"/>
    <lineage>
        <taxon>Bacteria</taxon>
        <taxon>Bacillati</taxon>
        <taxon>Actinomycetota</taxon>
        <taxon>Actinomycetes</taxon>
        <taxon>Micrococcales</taxon>
        <taxon>Microbacteriaceae</taxon>
        <taxon>Conyzicola</taxon>
    </lineage>
</organism>
<dbReference type="GO" id="GO:0008477">
    <property type="term" value="F:purine nucleosidase activity"/>
    <property type="evidence" value="ECO:0007669"/>
    <property type="project" value="TreeGrafter"/>
</dbReference>